<dbReference type="VEuPathDB" id="FungiDB:I303_00638"/>
<dbReference type="Gene3D" id="1.25.40.10">
    <property type="entry name" value="Tetratricopeptide repeat domain"/>
    <property type="match status" value="2"/>
</dbReference>
<evidence type="ECO:0000256" key="2">
    <source>
        <dbReference type="SAM" id="Coils"/>
    </source>
</evidence>
<dbReference type="SMART" id="SM00028">
    <property type="entry name" value="TPR"/>
    <property type="match status" value="2"/>
</dbReference>
<dbReference type="InterPro" id="IPR052769">
    <property type="entry name" value="TPR_domain_protein"/>
</dbReference>
<dbReference type="RefSeq" id="XP_018266663.1">
    <property type="nucleotide sequence ID" value="XM_018404009.1"/>
</dbReference>
<keyword evidence="6" id="KW-1185">Reference proteome</keyword>
<feature type="region of interest" description="Disordered" evidence="3">
    <location>
        <begin position="1"/>
        <end position="98"/>
    </location>
</feature>
<dbReference type="STRING" id="1296121.A0A1A6AFI7"/>
<dbReference type="PANTHER" id="PTHR46014:SF1">
    <property type="entry name" value="TETRATRICOPEPTIDE REPEAT PROTEIN 1"/>
    <property type="match status" value="1"/>
</dbReference>
<accession>A0A1A6AFI7</accession>
<keyword evidence="2" id="KW-0175">Coiled coil</keyword>
<gene>
    <name evidence="4" type="ORF">I303_00638</name>
    <name evidence="5" type="ORF">I303_100635</name>
</gene>
<evidence type="ECO:0000256" key="3">
    <source>
        <dbReference type="SAM" id="MobiDB-lite"/>
    </source>
</evidence>
<dbReference type="SUPFAM" id="SSF48452">
    <property type="entry name" value="TPR-like"/>
    <property type="match status" value="1"/>
</dbReference>
<evidence type="ECO:0000313" key="6">
    <source>
        <dbReference type="Proteomes" id="UP000078595"/>
    </source>
</evidence>
<dbReference type="EMBL" id="CP144530">
    <property type="protein sequence ID" value="WWC58100.1"/>
    <property type="molecule type" value="Genomic_DNA"/>
</dbReference>
<reference evidence="5" key="2">
    <citation type="submission" date="2013-07" db="EMBL/GenBank/DDBJ databases">
        <authorList>
            <consortium name="The Broad Institute Genome Sequencing Platform"/>
            <person name="Cuomo C."/>
            <person name="Litvintseva A."/>
            <person name="Chen Y."/>
            <person name="Heitman J."/>
            <person name="Sun S."/>
            <person name="Springer D."/>
            <person name="Dromer F."/>
            <person name="Young S.K."/>
            <person name="Zeng Q."/>
            <person name="Gargeya S."/>
            <person name="Fitzgerald M."/>
            <person name="Abouelleil A."/>
            <person name="Alvarado L."/>
            <person name="Berlin A.M."/>
            <person name="Chapman S.B."/>
            <person name="Dewar J."/>
            <person name="Goldberg J."/>
            <person name="Griggs A."/>
            <person name="Gujja S."/>
            <person name="Hansen M."/>
            <person name="Howarth C."/>
            <person name="Imamovic A."/>
            <person name="Larimer J."/>
            <person name="McCowan C."/>
            <person name="Murphy C."/>
            <person name="Pearson M."/>
            <person name="Priest M."/>
            <person name="Roberts A."/>
            <person name="Saif S."/>
            <person name="Shea T."/>
            <person name="Sykes S."/>
            <person name="Wortman J."/>
            <person name="Nusbaum C."/>
            <person name="Birren B."/>
        </authorList>
    </citation>
    <scope>NUCLEOTIDE SEQUENCE</scope>
    <source>
        <strain evidence="5">CBS 10117</strain>
    </source>
</reference>
<protein>
    <submittedName>
        <fullName evidence="4">Uncharacterized protein</fullName>
    </submittedName>
</protein>
<evidence type="ECO:0000313" key="4">
    <source>
        <dbReference type="EMBL" id="OBR88821.1"/>
    </source>
</evidence>
<dbReference type="InterPro" id="IPR019734">
    <property type="entry name" value="TPR_rpt"/>
</dbReference>
<reference evidence="4" key="1">
    <citation type="submission" date="2013-07" db="EMBL/GenBank/DDBJ databases">
        <title>The Genome Sequence of Cryptococcus dejecticola CBS10117.</title>
        <authorList>
            <consortium name="The Broad Institute Genome Sequencing Platform"/>
            <person name="Cuomo C."/>
            <person name="Litvintseva A."/>
            <person name="Chen Y."/>
            <person name="Heitman J."/>
            <person name="Sun S."/>
            <person name="Springer D."/>
            <person name="Dromer F."/>
            <person name="Young S.K."/>
            <person name="Zeng Q."/>
            <person name="Gargeya S."/>
            <person name="Fitzgerald M."/>
            <person name="Abouelleil A."/>
            <person name="Alvarado L."/>
            <person name="Berlin A.M."/>
            <person name="Chapman S.B."/>
            <person name="Dewar J."/>
            <person name="Goldberg J."/>
            <person name="Griggs A."/>
            <person name="Gujja S."/>
            <person name="Hansen M."/>
            <person name="Howarth C."/>
            <person name="Imamovic A."/>
            <person name="Larimer J."/>
            <person name="McCowan C."/>
            <person name="Murphy C."/>
            <person name="Pearson M."/>
            <person name="Priest M."/>
            <person name="Roberts A."/>
            <person name="Saif S."/>
            <person name="Shea T."/>
            <person name="Sykes S."/>
            <person name="Wortman J."/>
            <person name="Nusbaum C."/>
            <person name="Birren B."/>
        </authorList>
    </citation>
    <scope>NUCLEOTIDE SEQUENCE [LARGE SCALE GENOMIC DNA]</scope>
    <source>
        <strain evidence="4">CBS 10117</strain>
    </source>
</reference>
<dbReference type="EMBL" id="KI894027">
    <property type="protein sequence ID" value="OBR88821.1"/>
    <property type="molecule type" value="Genomic_DNA"/>
</dbReference>
<feature type="compositionally biased region" description="Polar residues" evidence="3">
    <location>
        <begin position="35"/>
        <end position="44"/>
    </location>
</feature>
<dbReference type="PANTHER" id="PTHR46014">
    <property type="entry name" value="TETRATRICOPEPTIDE REPEAT PROTEIN 1"/>
    <property type="match status" value="1"/>
</dbReference>
<dbReference type="GeneID" id="28964337"/>
<reference evidence="5" key="3">
    <citation type="submission" date="2024-02" db="EMBL/GenBank/DDBJ databases">
        <title>Comparative genomics of Cryptococcus and Kwoniella reveals pathogenesis evolution and contrasting modes of karyotype evolution via chromosome fusion or intercentromeric recombination.</title>
        <authorList>
            <person name="Coelho M.A."/>
            <person name="David-Palma M."/>
            <person name="Shea T."/>
            <person name="Bowers K."/>
            <person name="McGinley-Smith S."/>
            <person name="Mohammad A.W."/>
            <person name="Gnirke A."/>
            <person name="Yurkov A.M."/>
            <person name="Nowrousian M."/>
            <person name="Sun S."/>
            <person name="Cuomo C.A."/>
            <person name="Heitman J."/>
        </authorList>
    </citation>
    <scope>NUCLEOTIDE SEQUENCE</scope>
    <source>
        <strain evidence="5">CBS 10117</strain>
    </source>
</reference>
<sequence length="361" mass="40987">MPEASFDDLPSFDARKFEPPSWAKDSFHQWGAKNGESSKSTANGKSKKHDHTTTKEEFNASLEKEGDFENEDDDDDEETWEDAKEDLVEPEEAAFSNAELRDLLDKASRLKEEGNDLFKNKPPKYDEAIVSYLKAIDHIPPTPELDALESEKEKERIQMKNKEREAEKIRNLSGSGGVIQEVTEEEALRIEQEANEPPPTEGEEEDNQKSERLEVQLEIREMTKAVWGNLAACYIAIKDDKKAVEACTEALKIDPRYVKGLHRRATSNERIGELTGLVSAKDDYTLLQTLLPPSSPLLPPIRRSLNSLPERIKLKEKEQMDEMMGKLKDLGNSLLGNFGLSTDNFKFEKQDNGGWGMQFQR</sequence>
<organism evidence="4">
    <name type="scientific">Kwoniella dejecticola CBS 10117</name>
    <dbReference type="NCBI Taxonomy" id="1296121"/>
    <lineage>
        <taxon>Eukaryota</taxon>
        <taxon>Fungi</taxon>
        <taxon>Dikarya</taxon>
        <taxon>Basidiomycota</taxon>
        <taxon>Agaricomycotina</taxon>
        <taxon>Tremellomycetes</taxon>
        <taxon>Tremellales</taxon>
        <taxon>Cryptococcaceae</taxon>
        <taxon>Kwoniella</taxon>
    </lineage>
</organism>
<dbReference type="Pfam" id="PF00515">
    <property type="entry name" value="TPR_1"/>
    <property type="match status" value="1"/>
</dbReference>
<proteinExistence type="predicted"/>
<dbReference type="AlphaFoldDB" id="A0A1A6AFI7"/>
<feature type="coiled-coil region" evidence="2">
    <location>
        <begin position="145"/>
        <end position="172"/>
    </location>
</feature>
<dbReference type="KEGG" id="kdj:28964337"/>
<feature type="region of interest" description="Disordered" evidence="3">
    <location>
        <begin position="191"/>
        <end position="211"/>
    </location>
</feature>
<feature type="compositionally biased region" description="Basic and acidic residues" evidence="3">
    <location>
        <begin position="51"/>
        <end position="67"/>
    </location>
</feature>
<dbReference type="PROSITE" id="PS50005">
    <property type="entry name" value="TPR"/>
    <property type="match status" value="1"/>
</dbReference>
<evidence type="ECO:0000313" key="5">
    <source>
        <dbReference type="EMBL" id="WWC58100.1"/>
    </source>
</evidence>
<dbReference type="OrthoDB" id="1872379at2759"/>
<dbReference type="InterPro" id="IPR011990">
    <property type="entry name" value="TPR-like_helical_dom_sf"/>
</dbReference>
<dbReference type="Proteomes" id="UP000078595">
    <property type="component" value="Chromosome 1"/>
</dbReference>
<feature type="compositionally biased region" description="Acidic residues" evidence="3">
    <location>
        <begin position="68"/>
        <end position="80"/>
    </location>
</feature>
<feature type="repeat" description="TPR" evidence="1">
    <location>
        <begin position="224"/>
        <end position="257"/>
    </location>
</feature>
<keyword evidence="1" id="KW-0802">TPR repeat</keyword>
<evidence type="ECO:0000256" key="1">
    <source>
        <dbReference type="PROSITE-ProRule" id="PRU00339"/>
    </source>
</evidence>
<name>A0A1A6AFI7_9TREE</name>